<sequence>MISWCLDVQESGCSACLLSSSDLTIEGSEIISNMDCSPFIVSGDLDGCGNQIQIIRSSHKSTSNTVLPLVATSQDQRGIDLGTELMNEMALHPASPQSLSIGGVGLSMTNQHFPLGTGPLFTFQSHHAFDSAIAVGTNLVESSLVNVTSSSPSSPGKQHFGSEVRQLVVGSCVRKSTNHDSGTGMMSPNFGGNLKCLNTSFSSCVRQRNTELSFSFENRTNSSDPARLNNVTSDVTSVSFTLCTFNEMTVADGNLGGGAAILLFQTSSSLTITTCYFHKCTCTADNDDGGAICFKYSLTSKKPISISASSFADCSANDCGGSILALNASSSLIDKCIFEWSKADKDGAVFIRSDAMTVSNTAFVDCSASSRAGTIYVHQVTTLSLSFIPFRGCASTKDPNGKDIYFSENSSTQITSDMIQSCDSTSGEPNVYFQKDSKISSTLVPQIDPSTNVTIMSFDVAFDENEATVSVTTTKPIKGTMAVLLDGSNVPRLVHVVFGDDTTTSNLGTAVVSSGENGILPRADYVFRSAAVTGYRIFVGPFIFEASSTLDGLSTAEIVVKGANLEEGSYWMVIRKEEFERNIPLTLSNSTTLTGTAQLDSTPEDGLEWSTEYDVTKVTWDGNGVELEQAIPLRESLTLTTPAEPPRITSVDCALNGKKDVVIVELTGRKLTSDGQTLAVVSRTSNELTSSGELFNVTSTKCFVNFSIGSSESSTHVVFGGTYDLKSFESELSSIAVKSGLFFEVPHPPRITSLTPETEVSSSTFVLSVSGENLPSGKTFTVTLISGHSFSVTFSSTSGGTSTINIGGSGQLQYNTDYTIKSVIRTVDGEDDHILLSASSFKTPLGPTLSLISSQLSSSNPNFLNLTLSTQRMPPETFTLTLKSTESPSETIFLTITSSEISTGFVLVEVYNKTGTLKYGTTYSIDGMNSSSVVVVVAAPAFWTPSEPIRITSAGCSLGDDKQKSAVVTLNGVKLGGEKGFAVGVRKMEGSTLIGDEIELTGTLSGDSSSTTHIHTELIFGNTNALLSFGTKYQITRLEVSGSVCVVDANVTFSVPAEPARLTFLVSVVQYSSDEKKATISLSGIGMEGDYNLTLSVNSSSSNNVTLLAPFDDDGRGSLTAVLFSSSDHKPSTLNLPILQICHTSS</sequence>
<reference evidence="1 2" key="1">
    <citation type="journal article" date="2022" name="bioRxiv">
        <title>Genomics of Preaxostyla Flagellates Illuminates Evolutionary Transitions and the Path Towards Mitochondrial Loss.</title>
        <authorList>
            <person name="Novak L.V.F."/>
            <person name="Treitli S.C."/>
            <person name="Pyrih J."/>
            <person name="Halakuc P."/>
            <person name="Pipaliya S.V."/>
            <person name="Vacek V."/>
            <person name="Brzon O."/>
            <person name="Soukal P."/>
            <person name="Eme L."/>
            <person name="Dacks J.B."/>
            <person name="Karnkowska A."/>
            <person name="Elias M."/>
            <person name="Hampl V."/>
        </authorList>
    </citation>
    <scope>NUCLEOTIDE SEQUENCE [LARGE SCALE GENOMIC DNA]</scope>
    <source>
        <strain evidence="1">NAU3</strain>
        <tissue evidence="1">Gut</tissue>
    </source>
</reference>
<dbReference type="SUPFAM" id="SSF51126">
    <property type="entry name" value="Pectin lyase-like"/>
    <property type="match status" value="1"/>
</dbReference>
<proteinExistence type="predicted"/>
<evidence type="ECO:0000313" key="1">
    <source>
        <dbReference type="EMBL" id="KAK2949354.1"/>
    </source>
</evidence>
<dbReference type="InterPro" id="IPR011050">
    <property type="entry name" value="Pectin_lyase_fold/virulence"/>
</dbReference>
<dbReference type="Proteomes" id="UP001281761">
    <property type="component" value="Unassembled WGS sequence"/>
</dbReference>
<protein>
    <submittedName>
        <fullName evidence="1">Uncharacterized protein</fullName>
    </submittedName>
</protein>
<gene>
    <name evidence="1" type="ORF">BLNAU_15734</name>
</gene>
<name>A0ABQ9XCG0_9EUKA</name>
<dbReference type="EMBL" id="JARBJD010000158">
    <property type="protein sequence ID" value="KAK2949354.1"/>
    <property type="molecule type" value="Genomic_DNA"/>
</dbReference>
<organism evidence="1 2">
    <name type="scientific">Blattamonas nauphoetae</name>
    <dbReference type="NCBI Taxonomy" id="2049346"/>
    <lineage>
        <taxon>Eukaryota</taxon>
        <taxon>Metamonada</taxon>
        <taxon>Preaxostyla</taxon>
        <taxon>Oxymonadida</taxon>
        <taxon>Blattamonas</taxon>
    </lineage>
</organism>
<comment type="caution">
    <text evidence="1">The sequence shown here is derived from an EMBL/GenBank/DDBJ whole genome shotgun (WGS) entry which is preliminary data.</text>
</comment>
<keyword evidence="2" id="KW-1185">Reference proteome</keyword>
<evidence type="ECO:0000313" key="2">
    <source>
        <dbReference type="Proteomes" id="UP001281761"/>
    </source>
</evidence>
<accession>A0ABQ9XCG0</accession>